<feature type="non-terminal residue" evidence="2">
    <location>
        <position position="178"/>
    </location>
</feature>
<organism evidence="2 3">
    <name type="scientific">Ambispora gerdemannii</name>
    <dbReference type="NCBI Taxonomy" id="144530"/>
    <lineage>
        <taxon>Eukaryota</taxon>
        <taxon>Fungi</taxon>
        <taxon>Fungi incertae sedis</taxon>
        <taxon>Mucoromycota</taxon>
        <taxon>Glomeromycotina</taxon>
        <taxon>Glomeromycetes</taxon>
        <taxon>Archaeosporales</taxon>
        <taxon>Ambisporaceae</taxon>
        <taxon>Ambispora</taxon>
    </lineage>
</organism>
<evidence type="ECO:0000313" key="2">
    <source>
        <dbReference type="EMBL" id="CAG8666065.1"/>
    </source>
</evidence>
<gene>
    <name evidence="2" type="ORF">AGERDE_LOCUS12042</name>
</gene>
<feature type="non-terminal residue" evidence="2">
    <location>
        <position position="1"/>
    </location>
</feature>
<reference evidence="2" key="1">
    <citation type="submission" date="2021-06" db="EMBL/GenBank/DDBJ databases">
        <authorList>
            <person name="Kallberg Y."/>
            <person name="Tangrot J."/>
            <person name="Rosling A."/>
        </authorList>
    </citation>
    <scope>NUCLEOTIDE SEQUENCE</scope>
    <source>
        <strain evidence="2">MT106</strain>
    </source>
</reference>
<accession>A0A9N9H840</accession>
<protein>
    <submittedName>
        <fullName evidence="2">8007_t:CDS:1</fullName>
    </submittedName>
</protein>
<dbReference type="Proteomes" id="UP000789831">
    <property type="component" value="Unassembled WGS sequence"/>
</dbReference>
<dbReference type="AlphaFoldDB" id="A0A9N9H840"/>
<proteinExistence type="predicted"/>
<feature type="compositionally biased region" description="Acidic residues" evidence="1">
    <location>
        <begin position="146"/>
        <end position="178"/>
    </location>
</feature>
<dbReference type="EMBL" id="CAJVPL010006749">
    <property type="protein sequence ID" value="CAG8666065.1"/>
    <property type="molecule type" value="Genomic_DNA"/>
</dbReference>
<sequence length="178" mass="20072">NTVPIIFREQGFIQEISAGNDASPSIQDYNSISPDHVTEISLTQNSNQVDEKKAKGQIYNFIIAQLDTKCNTLQKQTKRARKIYSLFEKIDHFTKKSDIEFTDEQNNSSDNLPEAKISISIDQDSELPEASVNASTRTKSLITALSDDEPENFSDNDEFTNNNEEDESFCGFSDDNDE</sequence>
<evidence type="ECO:0000313" key="3">
    <source>
        <dbReference type="Proteomes" id="UP000789831"/>
    </source>
</evidence>
<evidence type="ECO:0000256" key="1">
    <source>
        <dbReference type="SAM" id="MobiDB-lite"/>
    </source>
</evidence>
<keyword evidence="3" id="KW-1185">Reference proteome</keyword>
<name>A0A9N9H840_9GLOM</name>
<comment type="caution">
    <text evidence="2">The sequence shown here is derived from an EMBL/GenBank/DDBJ whole genome shotgun (WGS) entry which is preliminary data.</text>
</comment>
<feature type="region of interest" description="Disordered" evidence="1">
    <location>
        <begin position="144"/>
        <end position="178"/>
    </location>
</feature>
<dbReference type="OrthoDB" id="2421501at2759"/>